<dbReference type="InterPro" id="IPR027417">
    <property type="entry name" value="P-loop_NTPase"/>
</dbReference>
<evidence type="ECO:0000256" key="10">
    <source>
        <dbReference type="ARBA" id="ARBA00032441"/>
    </source>
</evidence>
<dbReference type="NCBIfam" id="TIGR00150">
    <property type="entry name" value="T6A_YjeE"/>
    <property type="match status" value="1"/>
</dbReference>
<dbReference type="Gene3D" id="3.40.50.300">
    <property type="entry name" value="P-loop containing nucleotide triphosphate hydrolases"/>
    <property type="match status" value="1"/>
</dbReference>
<dbReference type="EMBL" id="CM002803">
    <property type="protein sequence ID" value="KEI68782.1"/>
    <property type="molecule type" value="Genomic_DNA"/>
</dbReference>
<dbReference type="PANTHER" id="PTHR33540:SF2">
    <property type="entry name" value="TRNA THREONYLCARBAMOYLADENOSINE BIOSYNTHESIS PROTEIN TSAE"/>
    <property type="match status" value="1"/>
</dbReference>
<reference evidence="11" key="2">
    <citation type="journal article" date="2017" name="Front. Microbiol.">
        <title>Evolution of Anabaenopeptin Peptide Structural Variability in the Cyanobacterium Planktothrix.</title>
        <authorList>
            <person name="Entfellner E."/>
            <person name="Frei M."/>
            <person name="Christiansen G."/>
            <person name="Deng L."/>
            <person name="Blom J."/>
            <person name="Kurmayer R."/>
        </authorList>
    </citation>
    <scope>NUCLEOTIDE SEQUENCE</scope>
    <source>
        <strain evidence="11">NIVA-CYA 126/8</strain>
    </source>
</reference>
<evidence type="ECO:0000313" key="11">
    <source>
        <dbReference type="EMBL" id="AQY60344.1"/>
    </source>
</evidence>
<dbReference type="Proteomes" id="UP000027395">
    <property type="component" value="Chromosome"/>
</dbReference>
<dbReference type="PANTHER" id="PTHR33540">
    <property type="entry name" value="TRNA THREONYLCARBAMOYLADENOSINE BIOSYNTHESIS PROTEIN TSAE"/>
    <property type="match status" value="1"/>
</dbReference>
<dbReference type="eggNOG" id="COG0802">
    <property type="taxonomic scope" value="Bacteria"/>
</dbReference>
<keyword evidence="13" id="KW-1185">Reference proteome</keyword>
<keyword evidence="6" id="KW-0479">Metal-binding</keyword>
<evidence type="ECO:0000313" key="13">
    <source>
        <dbReference type="Proteomes" id="UP000027395"/>
    </source>
</evidence>
<gene>
    <name evidence="11" type="primary">NC126_4342</name>
    <name evidence="12" type="ORF">A19Y_4073</name>
</gene>
<comment type="subcellular location">
    <subcellularLocation>
        <location evidence="1">Cytoplasm</location>
    </subcellularLocation>
</comment>
<evidence type="ECO:0000256" key="3">
    <source>
        <dbReference type="ARBA" id="ARBA00019010"/>
    </source>
</evidence>
<keyword evidence="5" id="KW-0819">tRNA processing</keyword>
<keyword evidence="7" id="KW-0547">Nucleotide-binding</keyword>
<dbReference type="GeneID" id="77289947"/>
<evidence type="ECO:0000256" key="2">
    <source>
        <dbReference type="ARBA" id="ARBA00007599"/>
    </source>
</evidence>
<name>A0A073CLJ2_PLAA1</name>
<evidence type="ECO:0000256" key="5">
    <source>
        <dbReference type="ARBA" id="ARBA00022694"/>
    </source>
</evidence>
<dbReference type="EMBL" id="KU665237">
    <property type="protein sequence ID" value="AQY60344.1"/>
    <property type="molecule type" value="Genomic_DNA"/>
</dbReference>
<dbReference type="RefSeq" id="WP_042156275.1">
    <property type="nucleotide sequence ID" value="NZ_CM002803.1"/>
</dbReference>
<keyword evidence="9" id="KW-0460">Magnesium</keyword>
<dbReference type="GO" id="GO:0005737">
    <property type="term" value="C:cytoplasm"/>
    <property type="evidence" value="ECO:0007669"/>
    <property type="project" value="UniProtKB-SubCell"/>
</dbReference>
<dbReference type="SUPFAM" id="SSF52540">
    <property type="entry name" value="P-loop containing nucleoside triphosphate hydrolases"/>
    <property type="match status" value="1"/>
</dbReference>
<dbReference type="HOGENOM" id="CLU_087829_3_1_3"/>
<dbReference type="AlphaFoldDB" id="A0A073CLJ2"/>
<keyword evidence="4" id="KW-0963">Cytoplasm</keyword>
<protein>
    <recommendedName>
        <fullName evidence="3">tRNA threonylcarbamoyladenosine biosynthesis protein TsaE</fullName>
    </recommendedName>
    <alternativeName>
        <fullName evidence="10">t(6)A37 threonylcarbamoyladenosine biosynthesis protein TsaE</fullName>
    </alternativeName>
</protein>
<evidence type="ECO:0000313" key="12">
    <source>
        <dbReference type="EMBL" id="KEI68782.1"/>
    </source>
</evidence>
<dbReference type="InterPro" id="IPR003442">
    <property type="entry name" value="T6A_TsaE"/>
</dbReference>
<evidence type="ECO:0000256" key="8">
    <source>
        <dbReference type="ARBA" id="ARBA00022840"/>
    </source>
</evidence>
<evidence type="ECO:0000256" key="7">
    <source>
        <dbReference type="ARBA" id="ARBA00022741"/>
    </source>
</evidence>
<dbReference type="PATRIC" id="fig|388467.6.peg.4015"/>
<comment type="similarity">
    <text evidence="2">Belongs to the TsaE family.</text>
</comment>
<dbReference type="STRING" id="388467.A19Y_4073"/>
<dbReference type="GO" id="GO:0046872">
    <property type="term" value="F:metal ion binding"/>
    <property type="evidence" value="ECO:0007669"/>
    <property type="project" value="UniProtKB-KW"/>
</dbReference>
<dbReference type="GO" id="GO:0005524">
    <property type="term" value="F:ATP binding"/>
    <property type="evidence" value="ECO:0007669"/>
    <property type="project" value="UniProtKB-KW"/>
</dbReference>
<accession>A0A073CLJ2</accession>
<reference evidence="12 13" key="1">
    <citation type="journal article" date="2014" name="Appl. Environ. Microbiol.">
        <title>Elucidation of insertion elements encoded on plasmids and in vitro construction of shuttle vectors from the toxic cyanobacterium Planktothrix.</title>
        <authorList>
            <person name="Christiansen G."/>
            <person name="Goesmann A."/>
            <person name="Kurmayer R."/>
        </authorList>
    </citation>
    <scope>NUCLEOTIDE SEQUENCE [LARGE SCALE GENOMIC DNA]</scope>
    <source>
        <strain evidence="12 13">NIVA-CYA 126/8</strain>
    </source>
</reference>
<keyword evidence="8" id="KW-0067">ATP-binding</keyword>
<proteinExistence type="inferred from homology"/>
<evidence type="ECO:0000256" key="9">
    <source>
        <dbReference type="ARBA" id="ARBA00022842"/>
    </source>
</evidence>
<organism evidence="12 13">
    <name type="scientific">Planktothrix agardhii (strain NIVA-CYA 126/8)</name>
    <dbReference type="NCBI Taxonomy" id="388467"/>
    <lineage>
        <taxon>Bacteria</taxon>
        <taxon>Bacillati</taxon>
        <taxon>Cyanobacteriota</taxon>
        <taxon>Cyanophyceae</taxon>
        <taxon>Oscillatoriophycideae</taxon>
        <taxon>Oscillatoriales</taxon>
        <taxon>Microcoleaceae</taxon>
        <taxon>Planktothrix</taxon>
    </lineage>
</organism>
<evidence type="ECO:0000256" key="4">
    <source>
        <dbReference type="ARBA" id="ARBA00022490"/>
    </source>
</evidence>
<sequence length="157" mass="17680">MTQFHLPNAQATNKLGKQFGRSLPANSIILLEGNLGAGKTTFVQGLAAGLDIPESIESPTFTLINEYLNGRIPLYHLDLYRLEASEIEHLNLEQYWEGIEVEPGIIAIEWADCLPYKPESYLKIELTYTEKGDRLATLFNIGQNNFNLDVDQIELLN</sequence>
<evidence type="ECO:0000256" key="6">
    <source>
        <dbReference type="ARBA" id="ARBA00022723"/>
    </source>
</evidence>
<dbReference type="Pfam" id="PF02367">
    <property type="entry name" value="TsaE"/>
    <property type="match status" value="1"/>
</dbReference>
<evidence type="ECO:0000256" key="1">
    <source>
        <dbReference type="ARBA" id="ARBA00004496"/>
    </source>
</evidence>
<dbReference type="GO" id="GO:0002949">
    <property type="term" value="P:tRNA threonylcarbamoyladenosine modification"/>
    <property type="evidence" value="ECO:0007669"/>
    <property type="project" value="InterPro"/>
</dbReference>